<dbReference type="EMBL" id="KN822987">
    <property type="protein sequence ID" value="KIO29069.1"/>
    <property type="molecule type" value="Genomic_DNA"/>
</dbReference>
<dbReference type="InterPro" id="IPR015672">
    <property type="entry name" value="GPHR/GTG"/>
</dbReference>
<keyword evidence="2" id="KW-0812">Transmembrane</keyword>
<gene>
    <name evidence="4" type="ORF">M407DRAFT_21813</name>
</gene>
<dbReference type="OrthoDB" id="264392at2759"/>
<dbReference type="PANTHER" id="PTHR15948">
    <property type="entry name" value="G-PROTEIN COUPLED RECEPTOR 89-RELATED"/>
    <property type="match status" value="1"/>
</dbReference>
<organism evidence="4 5">
    <name type="scientific">Tulasnella calospora MUT 4182</name>
    <dbReference type="NCBI Taxonomy" id="1051891"/>
    <lineage>
        <taxon>Eukaryota</taxon>
        <taxon>Fungi</taxon>
        <taxon>Dikarya</taxon>
        <taxon>Basidiomycota</taxon>
        <taxon>Agaricomycotina</taxon>
        <taxon>Agaricomycetes</taxon>
        <taxon>Cantharellales</taxon>
        <taxon>Tulasnellaceae</taxon>
        <taxon>Tulasnella</taxon>
    </lineage>
</organism>
<feature type="transmembrane region" description="Helical" evidence="2">
    <location>
        <begin position="138"/>
        <end position="159"/>
    </location>
</feature>
<feature type="transmembrane region" description="Helical" evidence="2">
    <location>
        <begin position="206"/>
        <end position="227"/>
    </location>
</feature>
<keyword evidence="2" id="KW-1133">Transmembrane helix</keyword>
<proteinExistence type="predicted"/>
<evidence type="ECO:0000259" key="3">
    <source>
        <dbReference type="Pfam" id="PF12537"/>
    </source>
</evidence>
<dbReference type="GO" id="GO:0016020">
    <property type="term" value="C:membrane"/>
    <property type="evidence" value="ECO:0007669"/>
    <property type="project" value="InterPro"/>
</dbReference>
<dbReference type="Proteomes" id="UP000054248">
    <property type="component" value="Unassembled WGS sequence"/>
</dbReference>
<accession>A0A0C3QP76</accession>
<keyword evidence="2" id="KW-0472">Membrane</keyword>
<protein>
    <recommendedName>
        <fullName evidence="3">Golgi pH regulator conserved domain-containing protein</fullName>
    </recommendedName>
</protein>
<feature type="domain" description="Golgi pH regulator conserved" evidence="3">
    <location>
        <begin position="238"/>
        <end position="273"/>
    </location>
</feature>
<evidence type="ECO:0000256" key="1">
    <source>
        <dbReference type="SAM" id="MobiDB-lite"/>
    </source>
</evidence>
<dbReference type="Pfam" id="PF12537">
    <property type="entry name" value="GPHR_N"/>
    <property type="match status" value="1"/>
</dbReference>
<evidence type="ECO:0000256" key="2">
    <source>
        <dbReference type="SAM" id="Phobius"/>
    </source>
</evidence>
<dbReference type="InterPro" id="IPR022535">
    <property type="entry name" value="Golgi_pH-regulator_cons_dom"/>
</dbReference>
<evidence type="ECO:0000313" key="4">
    <source>
        <dbReference type="EMBL" id="KIO29069.1"/>
    </source>
</evidence>
<reference evidence="4 5" key="1">
    <citation type="submission" date="2014-04" db="EMBL/GenBank/DDBJ databases">
        <authorList>
            <consortium name="DOE Joint Genome Institute"/>
            <person name="Kuo A."/>
            <person name="Girlanda M."/>
            <person name="Perotto S."/>
            <person name="Kohler A."/>
            <person name="Nagy L.G."/>
            <person name="Floudas D."/>
            <person name="Copeland A."/>
            <person name="Barry K.W."/>
            <person name="Cichocki N."/>
            <person name="Veneault-Fourrey C."/>
            <person name="LaButti K."/>
            <person name="Lindquist E.A."/>
            <person name="Lipzen A."/>
            <person name="Lundell T."/>
            <person name="Morin E."/>
            <person name="Murat C."/>
            <person name="Sun H."/>
            <person name="Tunlid A."/>
            <person name="Henrissat B."/>
            <person name="Grigoriev I.V."/>
            <person name="Hibbett D.S."/>
            <person name="Martin F."/>
            <person name="Nordberg H.P."/>
            <person name="Cantor M.N."/>
            <person name="Hua S.X."/>
        </authorList>
    </citation>
    <scope>NUCLEOTIDE SEQUENCE [LARGE SCALE GENOMIC DNA]</scope>
    <source>
        <strain evidence="4 5">MUT 4182</strain>
    </source>
</reference>
<sequence>MPPSQLVLETAAVTAARIALFYTCRTYILRTLYHDLRVLSSQSLSPSSHSDAAPTESAVFLSPGATPVSLTPKLHPMDISDGDQSDATLPQPSTSSARRKPYHFWSATKTSAGQGLGATAAAALKSEGNNSSLARTTFAICFSESCILFLMVLAQAAHLLSSRARRLNWDISLTILIGLILLIIPLFQCAFLTYRSSGLPESPFKNWRRALILLAPYAIYIFTVYRIPVPEALSSSGLVSTSLSRLTVIGVLILGLISGYGCVSTASMFFRDIARSDL</sequence>
<feature type="transmembrane region" description="Helical" evidence="2">
    <location>
        <begin position="171"/>
        <end position="194"/>
    </location>
</feature>
<feature type="transmembrane region" description="Helical" evidence="2">
    <location>
        <begin position="247"/>
        <end position="270"/>
    </location>
</feature>
<name>A0A0C3QP76_9AGAM</name>
<feature type="region of interest" description="Disordered" evidence="1">
    <location>
        <begin position="72"/>
        <end position="98"/>
    </location>
</feature>
<reference evidence="5" key="2">
    <citation type="submission" date="2015-01" db="EMBL/GenBank/DDBJ databases">
        <title>Evolutionary Origins and Diversification of the Mycorrhizal Mutualists.</title>
        <authorList>
            <consortium name="DOE Joint Genome Institute"/>
            <consortium name="Mycorrhizal Genomics Consortium"/>
            <person name="Kohler A."/>
            <person name="Kuo A."/>
            <person name="Nagy L.G."/>
            <person name="Floudas D."/>
            <person name="Copeland A."/>
            <person name="Barry K.W."/>
            <person name="Cichocki N."/>
            <person name="Veneault-Fourrey C."/>
            <person name="LaButti K."/>
            <person name="Lindquist E.A."/>
            <person name="Lipzen A."/>
            <person name="Lundell T."/>
            <person name="Morin E."/>
            <person name="Murat C."/>
            <person name="Riley R."/>
            <person name="Ohm R."/>
            <person name="Sun H."/>
            <person name="Tunlid A."/>
            <person name="Henrissat B."/>
            <person name="Grigoriev I.V."/>
            <person name="Hibbett D.S."/>
            <person name="Martin F."/>
        </authorList>
    </citation>
    <scope>NUCLEOTIDE SEQUENCE [LARGE SCALE GENOMIC DNA]</scope>
    <source>
        <strain evidence="5">MUT 4182</strain>
    </source>
</reference>
<feature type="compositionally biased region" description="Polar residues" evidence="1">
    <location>
        <begin position="85"/>
        <end position="96"/>
    </location>
</feature>
<feature type="transmembrane region" description="Helical" evidence="2">
    <location>
        <begin position="6"/>
        <end position="24"/>
    </location>
</feature>
<dbReference type="AlphaFoldDB" id="A0A0C3QP76"/>
<dbReference type="HOGENOM" id="CLU_1180351_0_0_1"/>
<keyword evidence="5" id="KW-1185">Reference proteome</keyword>
<evidence type="ECO:0000313" key="5">
    <source>
        <dbReference type="Proteomes" id="UP000054248"/>
    </source>
</evidence>
<dbReference type="PANTHER" id="PTHR15948:SF0">
    <property type="entry name" value="GOLGI PH REGULATOR A-RELATED"/>
    <property type="match status" value="1"/>
</dbReference>